<reference evidence="4" key="1">
    <citation type="submission" date="2020-12" db="EMBL/GenBank/DDBJ databases">
        <title>Bacterial taxonomy.</title>
        <authorList>
            <person name="Pan X."/>
        </authorList>
    </citation>
    <scope>NUCLEOTIDE SEQUENCE</scope>
    <source>
        <strain evidence="4">B2012</strain>
    </source>
</reference>
<name>A0A934ITY3_9HYPH</name>
<dbReference type="InterPro" id="IPR042188">
    <property type="entry name" value="MmgE/PrpD_sf_2"/>
</dbReference>
<evidence type="ECO:0000313" key="4">
    <source>
        <dbReference type="EMBL" id="MBJ3778117.1"/>
    </source>
</evidence>
<evidence type="ECO:0000259" key="3">
    <source>
        <dbReference type="Pfam" id="PF19305"/>
    </source>
</evidence>
<dbReference type="AlphaFoldDB" id="A0A934ITY3"/>
<dbReference type="InterPro" id="IPR042183">
    <property type="entry name" value="MmgE/PrpD_sf_1"/>
</dbReference>
<dbReference type="Gene3D" id="3.30.1330.120">
    <property type="entry name" value="2-methylcitrate dehydratase PrpD"/>
    <property type="match status" value="1"/>
</dbReference>
<dbReference type="PANTHER" id="PTHR16943">
    <property type="entry name" value="2-METHYLCITRATE DEHYDRATASE-RELATED"/>
    <property type="match status" value="1"/>
</dbReference>
<comment type="similarity">
    <text evidence="1">Belongs to the PrpD family.</text>
</comment>
<dbReference type="InterPro" id="IPR045336">
    <property type="entry name" value="MmgE_PrpD_N"/>
</dbReference>
<sequence length="456" mass="47486">MAAPERKIAQRDTASARLARFAVDTRRADIPDEAIEKARGCLADFLACTLEAGDLPWSRQAVAFVEAMPEGPCTVVGTSLKRSALDAAFANGSIGHGLVREDMHVPSCSHLGVVVWPTLLALSQWKAVDAEDVLAAAVVGYEVAASVGRELFDADLAAKIRPTSTVGAMGGAAAAARLMGLDAERTQAAIGFAANAACGLNEWPWAGGNEMFFHAGLAARNALTAAQLAACGTTISDTAIDGRAGLFAAYERLERADAVEPLGRDEYEILSVYWKPAPACNYVQTPCQAALELVQQGVRAAEVVSIDIDSFPHAVRYPGCDNPGPFSGPLDAKMSLQFSVAAVLVSGEIAEANYRTQDHPEVMRLAGVTKLNIEPSFQVAYPAKQGARVRLTLTDGTTRLATLPDVVAADRAMVRARLDAAASATLGADGAARLSAAVDAVGAGGGLSEVAEATQP</sequence>
<dbReference type="Proteomes" id="UP000609531">
    <property type="component" value="Unassembled WGS sequence"/>
</dbReference>
<dbReference type="SUPFAM" id="SSF103378">
    <property type="entry name" value="2-methylcitrate dehydratase PrpD"/>
    <property type="match status" value="1"/>
</dbReference>
<gene>
    <name evidence="4" type="ORF">JCR33_20620</name>
</gene>
<dbReference type="Gene3D" id="1.10.4100.10">
    <property type="entry name" value="2-methylcitrate dehydratase PrpD"/>
    <property type="match status" value="1"/>
</dbReference>
<feature type="domain" description="MmgE/PrpD N-terminal" evidence="2">
    <location>
        <begin position="17"/>
        <end position="251"/>
    </location>
</feature>
<dbReference type="RefSeq" id="WP_198884019.1">
    <property type="nucleotide sequence ID" value="NZ_JAEKJA010000023.1"/>
</dbReference>
<protein>
    <submittedName>
        <fullName evidence="4">MmgE/PrpD family protein</fullName>
    </submittedName>
</protein>
<dbReference type="Pfam" id="PF19305">
    <property type="entry name" value="MmgE_PrpD_C"/>
    <property type="match status" value="1"/>
</dbReference>
<evidence type="ECO:0000313" key="5">
    <source>
        <dbReference type="Proteomes" id="UP000609531"/>
    </source>
</evidence>
<dbReference type="EMBL" id="JAEKJA010000023">
    <property type="protein sequence ID" value="MBJ3778117.1"/>
    <property type="molecule type" value="Genomic_DNA"/>
</dbReference>
<feature type="domain" description="MmgE/PrpD C-terminal" evidence="3">
    <location>
        <begin position="278"/>
        <end position="399"/>
    </location>
</feature>
<dbReference type="InterPro" id="IPR045337">
    <property type="entry name" value="MmgE_PrpD_C"/>
</dbReference>
<comment type="caution">
    <text evidence="4">The sequence shown here is derived from an EMBL/GenBank/DDBJ whole genome shotgun (WGS) entry which is preliminary data.</text>
</comment>
<evidence type="ECO:0000259" key="2">
    <source>
        <dbReference type="Pfam" id="PF03972"/>
    </source>
</evidence>
<dbReference type="InterPro" id="IPR005656">
    <property type="entry name" value="MmgE_PrpD"/>
</dbReference>
<organism evidence="4 5">
    <name type="scientific">Acuticoccus mangrovi</name>
    <dbReference type="NCBI Taxonomy" id="2796142"/>
    <lineage>
        <taxon>Bacteria</taxon>
        <taxon>Pseudomonadati</taxon>
        <taxon>Pseudomonadota</taxon>
        <taxon>Alphaproteobacteria</taxon>
        <taxon>Hyphomicrobiales</taxon>
        <taxon>Amorphaceae</taxon>
        <taxon>Acuticoccus</taxon>
    </lineage>
</organism>
<accession>A0A934ITY3</accession>
<dbReference type="InterPro" id="IPR036148">
    <property type="entry name" value="MmgE/PrpD_sf"/>
</dbReference>
<evidence type="ECO:0000256" key="1">
    <source>
        <dbReference type="ARBA" id="ARBA00006174"/>
    </source>
</evidence>
<dbReference type="PANTHER" id="PTHR16943:SF8">
    <property type="entry name" value="2-METHYLCITRATE DEHYDRATASE"/>
    <property type="match status" value="1"/>
</dbReference>
<dbReference type="Pfam" id="PF03972">
    <property type="entry name" value="MmgE_PrpD_N"/>
    <property type="match status" value="1"/>
</dbReference>
<keyword evidence="5" id="KW-1185">Reference proteome</keyword>
<proteinExistence type="inferred from homology"/>
<dbReference type="GO" id="GO:0016829">
    <property type="term" value="F:lyase activity"/>
    <property type="evidence" value="ECO:0007669"/>
    <property type="project" value="InterPro"/>
</dbReference>